<keyword evidence="2" id="KW-0677">Repeat</keyword>
<dbReference type="Gene3D" id="2.130.10.10">
    <property type="entry name" value="YVTN repeat-like/Quinoprotein amine dehydrogenase"/>
    <property type="match status" value="2"/>
</dbReference>
<evidence type="ECO:0000313" key="7">
    <source>
        <dbReference type="Proteomes" id="UP000005220"/>
    </source>
</evidence>
<dbReference type="InterPro" id="IPR040132">
    <property type="entry name" value="Tex1/THOC3"/>
</dbReference>
<name>H2AUH8_KAZAF</name>
<dbReference type="STRING" id="1071382.H2AUH8"/>
<dbReference type="HOGENOM" id="CLU_041466_0_0_1"/>
<dbReference type="Proteomes" id="UP000005220">
    <property type="component" value="Chromosome 4"/>
</dbReference>
<dbReference type="EMBL" id="HE650824">
    <property type="protein sequence ID" value="CCF58028.1"/>
    <property type="molecule type" value="Genomic_DNA"/>
</dbReference>
<dbReference type="InterPro" id="IPR015943">
    <property type="entry name" value="WD40/YVTN_repeat-like_dom_sf"/>
</dbReference>
<evidence type="ECO:0000256" key="3">
    <source>
        <dbReference type="ARBA" id="ARBA00046343"/>
    </source>
</evidence>
<reference evidence="6 7" key="1">
    <citation type="journal article" date="2011" name="Proc. Natl. Acad. Sci. U.S.A.">
        <title>Evolutionary erosion of yeast sex chromosomes by mating-type switching accidents.</title>
        <authorList>
            <person name="Gordon J.L."/>
            <person name="Armisen D."/>
            <person name="Proux-Wera E."/>
            <person name="Oheigeartaigh S.S."/>
            <person name="Byrne K.P."/>
            <person name="Wolfe K.H."/>
        </authorList>
    </citation>
    <scope>NUCLEOTIDE SEQUENCE [LARGE SCALE GENOMIC DNA]</scope>
    <source>
        <strain evidence="7">ATCC 22294 / BCRC 22015 / CBS 2517 / CECT 1963 / NBRC 1671 / NRRL Y-8276</strain>
    </source>
</reference>
<evidence type="ECO:0000256" key="1">
    <source>
        <dbReference type="ARBA" id="ARBA00022574"/>
    </source>
</evidence>
<dbReference type="SMART" id="SM00320">
    <property type="entry name" value="WD40"/>
    <property type="match status" value="5"/>
</dbReference>
<comment type="similarity">
    <text evidence="3">Belongs to the THOC3 family.</text>
</comment>
<feature type="region of interest" description="Disordered" evidence="5">
    <location>
        <begin position="384"/>
        <end position="428"/>
    </location>
</feature>
<dbReference type="RefSeq" id="XP_003957163.1">
    <property type="nucleotide sequence ID" value="XM_003957114.1"/>
</dbReference>
<dbReference type="InterPro" id="IPR036322">
    <property type="entry name" value="WD40_repeat_dom_sf"/>
</dbReference>
<dbReference type="Pfam" id="PF00400">
    <property type="entry name" value="WD40"/>
    <property type="match status" value="2"/>
</dbReference>
<evidence type="ECO:0000313" key="6">
    <source>
        <dbReference type="EMBL" id="CCF58028.1"/>
    </source>
</evidence>
<proteinExistence type="inferred from homology"/>
<feature type="repeat" description="WD" evidence="4">
    <location>
        <begin position="247"/>
        <end position="288"/>
    </location>
</feature>
<dbReference type="OrthoDB" id="340259at2759"/>
<accession>H2AUH8</accession>
<gene>
    <name evidence="6" type="primary">KAFR0D03800</name>
    <name evidence="6" type="ORF">KAFR_0D03800</name>
</gene>
<keyword evidence="1 4" id="KW-0853">WD repeat</keyword>
<dbReference type="FunCoup" id="H2AUH8">
    <property type="interactions" value="810"/>
</dbReference>
<evidence type="ECO:0000256" key="4">
    <source>
        <dbReference type="PROSITE-ProRule" id="PRU00221"/>
    </source>
</evidence>
<keyword evidence="7" id="KW-1185">Reference proteome</keyword>
<evidence type="ECO:0000256" key="2">
    <source>
        <dbReference type="ARBA" id="ARBA00022737"/>
    </source>
</evidence>
<dbReference type="GeneID" id="13882273"/>
<protein>
    <submittedName>
        <fullName evidence="6">Uncharacterized protein</fullName>
    </submittedName>
</protein>
<dbReference type="InParanoid" id="H2AUH8"/>
<dbReference type="GO" id="GO:0006406">
    <property type="term" value="P:mRNA export from nucleus"/>
    <property type="evidence" value="ECO:0007669"/>
    <property type="project" value="InterPro"/>
</dbReference>
<dbReference type="InterPro" id="IPR001680">
    <property type="entry name" value="WD40_rpt"/>
</dbReference>
<dbReference type="eggNOG" id="KOG4155">
    <property type="taxonomic scope" value="Eukaryota"/>
</dbReference>
<feature type="repeat" description="WD" evidence="4">
    <location>
        <begin position="61"/>
        <end position="88"/>
    </location>
</feature>
<sequence>MIRQHMELLDNKRITTKVSNLITEKFVEGTLLRKNTQAIEDDRFNHVVTRSTSRFHTVTPNEVLSLQFHPDGNSLAYSRMDGSLTVWNNISNGQINNHSKKLYVQDASKSDRLVTDISWNVNNTKEFITVSNCNEVLVWNINSNNTKLLNCRALNFGSIKTKINRCSFDPRGNLVILTTKSEFIYLLDASNNFELLFKFKIDNLSESDTIYSIAWGNSGTNLFIGFKSGKLAILEVDQDDMKCLFNLQLHRSSITSIKMDPMGRYFLTGTSDGTCAYWNLKDLTCSKLINELDSITSIDINYLGKILVILLKNQTAHFYNLDDTKLLHSYSLKDFNSDVILKFHPNKSFYIVSGKNDTLDNHIMTSDDELKLWKQEVTKQMLTLKSKNNNHSNVRSNETSRNSSKKPKKFGNSVNKRNDLPKQSRFNN</sequence>
<dbReference type="PANTHER" id="PTHR22839">
    <property type="entry name" value="THO COMPLEX SUBUNIT 3 THO3"/>
    <property type="match status" value="1"/>
</dbReference>
<dbReference type="AlphaFoldDB" id="H2AUH8"/>
<organism evidence="6 7">
    <name type="scientific">Kazachstania africana (strain ATCC 22294 / BCRC 22015 / CBS 2517 / CECT 1963 / NBRC 1671 / NRRL Y-8276)</name>
    <name type="common">Yeast</name>
    <name type="synonym">Kluyveromyces africanus</name>
    <dbReference type="NCBI Taxonomy" id="1071382"/>
    <lineage>
        <taxon>Eukaryota</taxon>
        <taxon>Fungi</taxon>
        <taxon>Dikarya</taxon>
        <taxon>Ascomycota</taxon>
        <taxon>Saccharomycotina</taxon>
        <taxon>Saccharomycetes</taxon>
        <taxon>Saccharomycetales</taxon>
        <taxon>Saccharomycetaceae</taxon>
        <taxon>Kazachstania</taxon>
    </lineage>
</organism>
<evidence type="ECO:0000256" key="5">
    <source>
        <dbReference type="SAM" id="MobiDB-lite"/>
    </source>
</evidence>
<dbReference type="PROSITE" id="PS50294">
    <property type="entry name" value="WD_REPEATS_REGION"/>
    <property type="match status" value="1"/>
</dbReference>
<dbReference type="SUPFAM" id="SSF50978">
    <property type="entry name" value="WD40 repeat-like"/>
    <property type="match status" value="1"/>
</dbReference>
<feature type="compositionally biased region" description="Polar residues" evidence="5">
    <location>
        <begin position="384"/>
        <end position="402"/>
    </location>
</feature>
<dbReference type="PANTHER" id="PTHR22839:SF0">
    <property type="entry name" value="THO COMPLEX SUBUNIT 3"/>
    <property type="match status" value="1"/>
</dbReference>
<dbReference type="GO" id="GO:0000445">
    <property type="term" value="C:THO complex part of transcription export complex"/>
    <property type="evidence" value="ECO:0007669"/>
    <property type="project" value="TreeGrafter"/>
</dbReference>
<dbReference type="PROSITE" id="PS50082">
    <property type="entry name" value="WD_REPEATS_2"/>
    <property type="match status" value="2"/>
</dbReference>
<dbReference type="KEGG" id="kaf:KAFR_0D03800"/>